<feature type="transmembrane region" description="Helical" evidence="2">
    <location>
        <begin position="12"/>
        <end position="33"/>
    </location>
</feature>
<keyword evidence="2" id="KW-1133">Transmembrane helix</keyword>
<evidence type="ECO:0000313" key="3">
    <source>
        <dbReference type="EMBL" id="CAE6805153.1"/>
    </source>
</evidence>
<dbReference type="Proteomes" id="UP000675880">
    <property type="component" value="Unassembled WGS sequence"/>
</dbReference>
<evidence type="ECO:0008006" key="5">
    <source>
        <dbReference type="Google" id="ProtNLM"/>
    </source>
</evidence>
<comment type="caution">
    <text evidence="3">The sequence shown here is derived from an EMBL/GenBank/DDBJ whole genome shotgun (WGS) entry which is preliminary data.</text>
</comment>
<proteinExistence type="predicted"/>
<name>A0ABM8SFC6_9BACT</name>
<reference evidence="3 4" key="1">
    <citation type="submission" date="2021-02" db="EMBL/GenBank/DDBJ databases">
        <authorList>
            <person name="Han P."/>
        </authorList>
    </citation>
    <scope>NUCLEOTIDE SEQUENCE [LARGE SCALE GENOMIC DNA]</scope>
    <source>
        <strain evidence="3">Candidatus Nitrospira sp. ZN2</strain>
    </source>
</reference>
<feature type="compositionally biased region" description="Low complexity" evidence="1">
    <location>
        <begin position="168"/>
        <end position="185"/>
    </location>
</feature>
<feature type="compositionally biased region" description="Pro residues" evidence="1">
    <location>
        <begin position="186"/>
        <end position="202"/>
    </location>
</feature>
<sequence>MRLRHHLENTRGITYLALMFSIVLIGISVSAAARQWTVMVQREKEADLMAKGIEIQNALALYSAYMKIGRIMPAEIYPQSLAELTRTPKPFLRRVYEDPVGGGEWEYMRAPTGGIMGVRSKSKAKPIKERDFPLAVRHFEGRKTYHDWIFQHPNPSSQSMLMPPMMGLAPGNMPQQPAAQGAVPGAPAPQAVPPMPGAPRNP</sequence>
<organism evidence="3 4">
    <name type="scientific">Nitrospira defluvii</name>
    <dbReference type="NCBI Taxonomy" id="330214"/>
    <lineage>
        <taxon>Bacteria</taxon>
        <taxon>Pseudomonadati</taxon>
        <taxon>Nitrospirota</taxon>
        <taxon>Nitrospiria</taxon>
        <taxon>Nitrospirales</taxon>
        <taxon>Nitrospiraceae</taxon>
        <taxon>Nitrospira</taxon>
    </lineage>
</organism>
<accession>A0ABM8SFC6</accession>
<keyword evidence="4" id="KW-1185">Reference proteome</keyword>
<evidence type="ECO:0000313" key="4">
    <source>
        <dbReference type="Proteomes" id="UP000675880"/>
    </source>
</evidence>
<dbReference type="EMBL" id="CAJNBJ010000022">
    <property type="protein sequence ID" value="CAE6805153.1"/>
    <property type="molecule type" value="Genomic_DNA"/>
</dbReference>
<evidence type="ECO:0000256" key="2">
    <source>
        <dbReference type="SAM" id="Phobius"/>
    </source>
</evidence>
<keyword evidence="2" id="KW-0472">Membrane</keyword>
<evidence type="ECO:0000256" key="1">
    <source>
        <dbReference type="SAM" id="MobiDB-lite"/>
    </source>
</evidence>
<protein>
    <recommendedName>
        <fullName evidence="5">Type II secretion system protein</fullName>
    </recommendedName>
</protein>
<keyword evidence="2" id="KW-0812">Transmembrane</keyword>
<feature type="region of interest" description="Disordered" evidence="1">
    <location>
        <begin position="168"/>
        <end position="202"/>
    </location>
</feature>
<gene>
    <name evidence="3" type="ORF">NSPZN2_90054</name>
</gene>